<gene>
    <name evidence="1" type="ORF">S01H1_24264</name>
</gene>
<protein>
    <submittedName>
        <fullName evidence="1">Uncharacterized protein</fullName>
    </submittedName>
</protein>
<organism evidence="1">
    <name type="scientific">marine sediment metagenome</name>
    <dbReference type="NCBI Taxonomy" id="412755"/>
    <lineage>
        <taxon>unclassified sequences</taxon>
        <taxon>metagenomes</taxon>
        <taxon>ecological metagenomes</taxon>
    </lineage>
</organism>
<dbReference type="AlphaFoldDB" id="X0UVT7"/>
<feature type="non-terminal residue" evidence="1">
    <location>
        <position position="1"/>
    </location>
</feature>
<comment type="caution">
    <text evidence="1">The sequence shown here is derived from an EMBL/GenBank/DDBJ whole genome shotgun (WGS) entry which is preliminary data.</text>
</comment>
<dbReference type="EMBL" id="BARS01014353">
    <property type="protein sequence ID" value="GAF92555.1"/>
    <property type="molecule type" value="Genomic_DNA"/>
</dbReference>
<accession>X0UVT7</accession>
<reference evidence="1" key="1">
    <citation type="journal article" date="2014" name="Front. Microbiol.">
        <title>High frequency of phylogenetically diverse reductive dehalogenase-homologous genes in deep subseafloor sedimentary metagenomes.</title>
        <authorList>
            <person name="Kawai M."/>
            <person name="Futagami T."/>
            <person name="Toyoda A."/>
            <person name="Takaki Y."/>
            <person name="Nishi S."/>
            <person name="Hori S."/>
            <person name="Arai W."/>
            <person name="Tsubouchi T."/>
            <person name="Morono Y."/>
            <person name="Uchiyama I."/>
            <person name="Ito T."/>
            <person name="Fujiyama A."/>
            <person name="Inagaki F."/>
            <person name="Takami H."/>
        </authorList>
    </citation>
    <scope>NUCLEOTIDE SEQUENCE</scope>
    <source>
        <strain evidence="1">Expedition CK06-06</strain>
    </source>
</reference>
<evidence type="ECO:0000313" key="1">
    <source>
        <dbReference type="EMBL" id="GAF92555.1"/>
    </source>
</evidence>
<name>X0UVT7_9ZZZZ</name>
<proteinExistence type="predicted"/>
<sequence>FTFVSGCTNGYIYYAPTAEQLQNRGGAQEDSDCLLAPEWQRMYEEKVDAMLKEL</sequence>